<dbReference type="PROSITE" id="PS50949">
    <property type="entry name" value="HTH_GNTR"/>
    <property type="match status" value="1"/>
</dbReference>
<dbReference type="Gene3D" id="1.10.10.10">
    <property type="entry name" value="Winged helix-like DNA-binding domain superfamily/Winged helix DNA-binding domain"/>
    <property type="match status" value="1"/>
</dbReference>
<dbReference type="PRINTS" id="PR00035">
    <property type="entry name" value="HTHGNTR"/>
</dbReference>
<dbReference type="InterPro" id="IPR036388">
    <property type="entry name" value="WH-like_DNA-bd_sf"/>
</dbReference>
<dbReference type="EMBL" id="ACFC01000001">
    <property type="protein sequence ID" value="EEE09493.1"/>
    <property type="molecule type" value="Genomic_DNA"/>
</dbReference>
<evidence type="ECO:0000256" key="2">
    <source>
        <dbReference type="ARBA" id="ARBA00023125"/>
    </source>
</evidence>
<comment type="caution">
    <text evidence="5">The sequence shown here is derived from an EMBL/GenBank/DDBJ whole genome shotgun (WGS) entry which is preliminary data.</text>
</comment>
<dbReference type="SUPFAM" id="SSF46785">
    <property type="entry name" value="Winged helix' DNA-binding domain"/>
    <property type="match status" value="1"/>
</dbReference>
<dbReference type="CDD" id="cd07377">
    <property type="entry name" value="WHTH_GntR"/>
    <property type="match status" value="1"/>
</dbReference>
<feature type="domain" description="HTH gntR-type" evidence="4">
    <location>
        <begin position="87"/>
        <end position="155"/>
    </location>
</feature>
<dbReference type="SMART" id="SM00895">
    <property type="entry name" value="FCD"/>
    <property type="match status" value="1"/>
</dbReference>
<dbReference type="Pfam" id="PF00392">
    <property type="entry name" value="GntR"/>
    <property type="match status" value="1"/>
</dbReference>
<dbReference type="PANTHER" id="PTHR43537">
    <property type="entry name" value="TRANSCRIPTIONAL REGULATOR, GNTR FAMILY"/>
    <property type="match status" value="1"/>
</dbReference>
<dbReference type="PANTHER" id="PTHR43537:SF5">
    <property type="entry name" value="UXU OPERON TRANSCRIPTIONAL REGULATOR"/>
    <property type="match status" value="1"/>
</dbReference>
<organism evidence="5 6">
    <name type="scientific">Burkholderia multivorans CGD2</name>
    <dbReference type="NCBI Taxonomy" id="513052"/>
    <lineage>
        <taxon>Bacteria</taxon>
        <taxon>Pseudomonadati</taxon>
        <taxon>Pseudomonadota</taxon>
        <taxon>Betaproteobacteria</taxon>
        <taxon>Burkholderiales</taxon>
        <taxon>Burkholderiaceae</taxon>
        <taxon>Burkholderia</taxon>
        <taxon>Burkholderia cepacia complex</taxon>
    </lineage>
</organism>
<dbReference type="AlphaFoldDB" id="B9BIG0"/>
<dbReference type="SMART" id="SM00345">
    <property type="entry name" value="HTH_GNTR"/>
    <property type="match status" value="1"/>
</dbReference>
<evidence type="ECO:0000256" key="3">
    <source>
        <dbReference type="ARBA" id="ARBA00023163"/>
    </source>
</evidence>
<dbReference type="Gene3D" id="1.20.120.530">
    <property type="entry name" value="GntR ligand-binding domain-like"/>
    <property type="match status" value="1"/>
</dbReference>
<dbReference type="Proteomes" id="UP000004535">
    <property type="component" value="Unassembled WGS sequence"/>
</dbReference>
<keyword evidence="1" id="KW-0805">Transcription regulation</keyword>
<dbReference type="InterPro" id="IPR011711">
    <property type="entry name" value="GntR_C"/>
</dbReference>
<sequence length="316" mass="35240">MDERAVRATGCRIPRQVAGWIEFIPVCRAAASPETERPAEFGSNICPPIAVARRAGDRSVSILIRPRRSPQTMSARPESPEGGFRPLQIYEQVAEKIRDEIRAGRYAPDTRLPSERELAALFQVGRPAVREAIGALQNEGLVFTKRNSGTYVVSSPLDVLAQRGDARDPSEADVSPTSTLDVRLILEPAIARLAAAHGRADPVAERYLAQMETISDIDDPRQRALWNESDRLFHRQLALMTGDALIVKIADEVAKTMDQPLWKRLKDDGIYDAGRIRLYVSEHRLIYEAIVSGDADAAAFYVEQHIRRVRRDIAPK</sequence>
<evidence type="ECO:0000259" key="4">
    <source>
        <dbReference type="PROSITE" id="PS50949"/>
    </source>
</evidence>
<dbReference type="GO" id="GO:0003677">
    <property type="term" value="F:DNA binding"/>
    <property type="evidence" value="ECO:0007669"/>
    <property type="project" value="UniProtKB-KW"/>
</dbReference>
<proteinExistence type="predicted"/>
<evidence type="ECO:0000313" key="6">
    <source>
        <dbReference type="Proteomes" id="UP000004535"/>
    </source>
</evidence>
<keyword evidence="3" id="KW-0804">Transcription</keyword>
<gene>
    <name evidence="5" type="ORF">BURMUCGD2_4866</name>
</gene>
<dbReference type="InterPro" id="IPR000524">
    <property type="entry name" value="Tscrpt_reg_HTH_GntR"/>
</dbReference>
<protein>
    <submittedName>
        <fullName evidence="5">Regulatory protein GntR, HTH</fullName>
    </submittedName>
</protein>
<dbReference type="InterPro" id="IPR036390">
    <property type="entry name" value="WH_DNA-bd_sf"/>
</dbReference>
<accession>B9BIG0</accession>
<evidence type="ECO:0000256" key="1">
    <source>
        <dbReference type="ARBA" id="ARBA00023015"/>
    </source>
</evidence>
<name>B9BIG0_9BURK</name>
<evidence type="ECO:0000313" key="5">
    <source>
        <dbReference type="EMBL" id="EEE09493.1"/>
    </source>
</evidence>
<dbReference type="InterPro" id="IPR008920">
    <property type="entry name" value="TF_FadR/GntR_C"/>
</dbReference>
<dbReference type="GO" id="GO:0003700">
    <property type="term" value="F:DNA-binding transcription factor activity"/>
    <property type="evidence" value="ECO:0007669"/>
    <property type="project" value="InterPro"/>
</dbReference>
<dbReference type="SUPFAM" id="SSF48008">
    <property type="entry name" value="GntR ligand-binding domain-like"/>
    <property type="match status" value="1"/>
</dbReference>
<keyword evidence="2" id="KW-0238">DNA-binding</keyword>
<reference evidence="5 6" key="1">
    <citation type="journal article" date="2012" name="J. Bacteriol.">
        <title>Draft Genome Sequence Determination for Cystic Fibrosis and Chronic Granulomatous Disease Burkholderia multivorans Isolates.</title>
        <authorList>
            <person name="Varga J.J."/>
            <person name="Losada L."/>
            <person name="Zelazny A.M."/>
            <person name="Brinkac L."/>
            <person name="Harkins D."/>
            <person name="Radune D."/>
            <person name="Hostetler J."/>
            <person name="Sampaio E.P."/>
            <person name="Ronning C.M."/>
            <person name="Nierman W.C."/>
            <person name="Greenberg D.E."/>
            <person name="Holland S.M."/>
            <person name="Goldberg J.B."/>
        </authorList>
    </citation>
    <scope>NUCLEOTIDE SEQUENCE [LARGE SCALE GENOMIC DNA]</scope>
    <source>
        <strain evidence="5 6">CGD2</strain>
    </source>
</reference>
<dbReference type="Pfam" id="PF07729">
    <property type="entry name" value="FCD"/>
    <property type="match status" value="1"/>
</dbReference>